<feature type="domain" description="Sensor histidine kinase NatK-like C-terminal" evidence="2">
    <location>
        <begin position="342"/>
        <end position="443"/>
    </location>
</feature>
<evidence type="ECO:0000313" key="4">
    <source>
        <dbReference type="Proteomes" id="UP000095662"/>
    </source>
</evidence>
<dbReference type="PANTHER" id="PTHR40448">
    <property type="entry name" value="TWO-COMPONENT SENSOR HISTIDINE KINASE"/>
    <property type="match status" value="1"/>
</dbReference>
<dbReference type="InterPro" id="IPR036890">
    <property type="entry name" value="HATPase_C_sf"/>
</dbReference>
<feature type="transmembrane region" description="Helical" evidence="1">
    <location>
        <begin position="41"/>
        <end position="62"/>
    </location>
</feature>
<keyword evidence="1" id="KW-0472">Membrane</keyword>
<protein>
    <recommendedName>
        <fullName evidence="2">Sensor histidine kinase NatK-like C-terminal domain-containing protein</fullName>
    </recommendedName>
</protein>
<dbReference type="OrthoDB" id="1837658at2"/>
<dbReference type="PANTHER" id="PTHR40448:SF1">
    <property type="entry name" value="TWO-COMPONENT SENSOR HISTIDINE KINASE"/>
    <property type="match status" value="1"/>
</dbReference>
<dbReference type="EMBL" id="CZBY01000009">
    <property type="protein sequence ID" value="CUQ86703.1"/>
    <property type="molecule type" value="Genomic_DNA"/>
</dbReference>
<dbReference type="InterPro" id="IPR032834">
    <property type="entry name" value="NatK-like_C"/>
</dbReference>
<feature type="transmembrane region" description="Helical" evidence="1">
    <location>
        <begin position="197"/>
        <end position="222"/>
    </location>
</feature>
<organism evidence="3 4">
    <name type="scientific">[Eubacterium] siraeum</name>
    <dbReference type="NCBI Taxonomy" id="39492"/>
    <lineage>
        <taxon>Bacteria</taxon>
        <taxon>Bacillati</taxon>
        <taxon>Bacillota</taxon>
        <taxon>Clostridia</taxon>
        <taxon>Eubacteriales</taxon>
        <taxon>Oscillospiraceae</taxon>
        <taxon>Oscillospiraceae incertae sedis</taxon>
    </lineage>
</organism>
<evidence type="ECO:0000313" key="3">
    <source>
        <dbReference type="EMBL" id="CUQ86703.1"/>
    </source>
</evidence>
<feature type="transmembrane region" description="Helical" evidence="1">
    <location>
        <begin position="92"/>
        <end position="111"/>
    </location>
</feature>
<dbReference type="AlphaFoldDB" id="A0A174ZH17"/>
<reference evidence="3 4" key="1">
    <citation type="submission" date="2015-09" db="EMBL/GenBank/DDBJ databases">
        <authorList>
            <consortium name="Pathogen Informatics"/>
        </authorList>
    </citation>
    <scope>NUCLEOTIDE SEQUENCE [LARGE SCALE GENOMIC DNA]</scope>
    <source>
        <strain evidence="3 4">2789STDY5834928</strain>
    </source>
</reference>
<dbReference type="GO" id="GO:0042802">
    <property type="term" value="F:identical protein binding"/>
    <property type="evidence" value="ECO:0007669"/>
    <property type="project" value="TreeGrafter"/>
</dbReference>
<feature type="transmembrane region" description="Helical" evidence="1">
    <location>
        <begin position="12"/>
        <end position="29"/>
    </location>
</feature>
<name>A0A174ZH17_9FIRM</name>
<sequence>MNEMLSRFVNEALSCLIIVPTTVLCLLPMKDKMKYSIKNVLPLFLGVLVMVTVIVSGATALLPVDPKVVFYILLVPLFLAYRVIVDADIVKCFATFLLSFAIMSFCKNYAIMIDAVIHPELGVPTFSTDGALIQLGISCAVTAAIAYPVAKYGSHLINGLPYRRVWLISIVMSLMFIGFNFTVQPVHYQTLYLNRVFLVYILITTLMFVMLVLMYTVFYFIASALLKAGKDKEHISVLEMQKKQYDAQQKYLEDTSRIRHDFKHSIIAIKTLAEDGDIEELKSYLDNYIDTFPSRSPVRYCGNYALNALLSHFEEQAQQHGITLRLRIDTDNKEEAVLSDDELCCIVGNILENAVKASLMLPENNDRRISLSVKADDASGNLYIVAENNFNGKVRCEGGHYYSTTKGGNGIGLESVLFTAEKHGGTATFYHKGKVFCSDVVIPLK</sequence>
<dbReference type="SUPFAM" id="SSF55874">
    <property type="entry name" value="ATPase domain of HSP90 chaperone/DNA topoisomerase II/histidine kinase"/>
    <property type="match status" value="1"/>
</dbReference>
<dbReference type="Proteomes" id="UP000095662">
    <property type="component" value="Unassembled WGS sequence"/>
</dbReference>
<dbReference type="Gene3D" id="3.30.565.10">
    <property type="entry name" value="Histidine kinase-like ATPase, C-terminal domain"/>
    <property type="match status" value="1"/>
</dbReference>
<dbReference type="STRING" id="39492.ERS852540_01360"/>
<proteinExistence type="predicted"/>
<evidence type="ECO:0000259" key="2">
    <source>
        <dbReference type="Pfam" id="PF14501"/>
    </source>
</evidence>
<evidence type="ECO:0000256" key="1">
    <source>
        <dbReference type="SAM" id="Phobius"/>
    </source>
</evidence>
<keyword evidence="1" id="KW-0812">Transmembrane</keyword>
<gene>
    <name evidence="3" type="ORF">ERS852540_01360</name>
</gene>
<feature type="transmembrane region" description="Helical" evidence="1">
    <location>
        <begin position="131"/>
        <end position="153"/>
    </location>
</feature>
<dbReference type="Pfam" id="PF14501">
    <property type="entry name" value="HATPase_c_5"/>
    <property type="match status" value="1"/>
</dbReference>
<feature type="transmembrane region" description="Helical" evidence="1">
    <location>
        <begin position="68"/>
        <end position="85"/>
    </location>
</feature>
<dbReference type="CDD" id="cd16935">
    <property type="entry name" value="HATPase_AgrC-ComD-like"/>
    <property type="match status" value="1"/>
</dbReference>
<feature type="transmembrane region" description="Helical" evidence="1">
    <location>
        <begin position="165"/>
        <end position="185"/>
    </location>
</feature>
<keyword evidence="1" id="KW-1133">Transmembrane helix</keyword>
<accession>A0A174ZH17</accession>